<dbReference type="Gene3D" id="2.40.70.10">
    <property type="entry name" value="Acid Proteases"/>
    <property type="match status" value="1"/>
</dbReference>
<evidence type="ECO:0000313" key="1">
    <source>
        <dbReference type="EMBL" id="KYP55859.1"/>
    </source>
</evidence>
<sequence>MTSLPLVNIRQDKKESLRVFMDRFNKAALEIWDLNPAVALHHLTTTLKPGPFVNSLYDPLVISVEIHNCIVKKMLVNQGSSTDILYWNTFKQLGISEKELVPYDDRLVGFSRERVSTRGYIKLFTRFCFDEQEYRKIQVKYIVVHADTSYNILLGRPSLNMLGAIVSTPHIEMKFPSDKGKILTIHADQKAARECYIASLRITPVKEKPSKSKRVHVVNPSTLDELPIWDLDPRRNDEEHVEPTEENIPLQISSHSSQVTYIGADALEGDRSALRDVIIQNKDLFAWTPSDMPGIDPNFVSQIVNMRRSTTGSST</sequence>
<dbReference type="OMA" id="RECYIAS"/>
<gene>
    <name evidence="1" type="ORF">KK1_002084</name>
</gene>
<proteinExistence type="predicted"/>
<dbReference type="InterPro" id="IPR021109">
    <property type="entry name" value="Peptidase_aspartic_dom_sf"/>
</dbReference>
<dbReference type="AlphaFoldDB" id="A0A151SM75"/>
<keyword evidence="2" id="KW-1185">Reference proteome</keyword>
<dbReference type="PANTHER" id="PTHR33240:SF15">
    <property type="entry name" value="GAG-PRO-LIKE PROTEIN"/>
    <property type="match status" value="1"/>
</dbReference>
<accession>A0A151SM75</accession>
<dbReference type="EMBL" id="CM003613">
    <property type="protein sequence ID" value="KYP55859.1"/>
    <property type="molecule type" value="Genomic_DNA"/>
</dbReference>
<organism evidence="1 2">
    <name type="scientific">Cajanus cajan</name>
    <name type="common">Pigeon pea</name>
    <name type="synonym">Cajanus indicus</name>
    <dbReference type="NCBI Taxonomy" id="3821"/>
    <lineage>
        <taxon>Eukaryota</taxon>
        <taxon>Viridiplantae</taxon>
        <taxon>Streptophyta</taxon>
        <taxon>Embryophyta</taxon>
        <taxon>Tracheophyta</taxon>
        <taxon>Spermatophyta</taxon>
        <taxon>Magnoliopsida</taxon>
        <taxon>eudicotyledons</taxon>
        <taxon>Gunneridae</taxon>
        <taxon>Pentapetalae</taxon>
        <taxon>rosids</taxon>
        <taxon>fabids</taxon>
        <taxon>Fabales</taxon>
        <taxon>Fabaceae</taxon>
        <taxon>Papilionoideae</taxon>
        <taxon>50 kb inversion clade</taxon>
        <taxon>NPAAA clade</taxon>
        <taxon>indigoferoid/millettioid clade</taxon>
        <taxon>Phaseoleae</taxon>
        <taxon>Cajanus</taxon>
    </lineage>
</organism>
<name>A0A151SM75_CAJCA</name>
<evidence type="ECO:0008006" key="3">
    <source>
        <dbReference type="Google" id="ProtNLM"/>
    </source>
</evidence>
<evidence type="ECO:0000313" key="2">
    <source>
        <dbReference type="Proteomes" id="UP000075243"/>
    </source>
</evidence>
<protein>
    <recommendedName>
        <fullName evidence="3">Polyprotein</fullName>
    </recommendedName>
</protein>
<reference evidence="1 2" key="1">
    <citation type="journal article" date="2012" name="Nat. Biotechnol.">
        <title>Draft genome sequence of pigeonpea (Cajanus cajan), an orphan legume crop of resource-poor farmers.</title>
        <authorList>
            <person name="Varshney R.K."/>
            <person name="Chen W."/>
            <person name="Li Y."/>
            <person name="Bharti A.K."/>
            <person name="Saxena R.K."/>
            <person name="Schlueter J.A."/>
            <person name="Donoghue M.T."/>
            <person name="Azam S."/>
            <person name="Fan G."/>
            <person name="Whaley A.M."/>
            <person name="Farmer A.D."/>
            <person name="Sheridan J."/>
            <person name="Iwata A."/>
            <person name="Tuteja R."/>
            <person name="Penmetsa R.V."/>
            <person name="Wu W."/>
            <person name="Upadhyaya H.D."/>
            <person name="Yang S.P."/>
            <person name="Shah T."/>
            <person name="Saxena K.B."/>
            <person name="Michael T."/>
            <person name="McCombie W.R."/>
            <person name="Yang B."/>
            <person name="Zhang G."/>
            <person name="Yang H."/>
            <person name="Wang J."/>
            <person name="Spillane C."/>
            <person name="Cook D.R."/>
            <person name="May G.D."/>
            <person name="Xu X."/>
            <person name="Jackson S.A."/>
        </authorList>
    </citation>
    <scope>NUCLEOTIDE SEQUENCE [LARGE SCALE GENOMIC DNA]</scope>
    <source>
        <strain evidence="2">cv. Asha</strain>
    </source>
</reference>
<dbReference type="Proteomes" id="UP000075243">
    <property type="component" value="Chromosome 11"/>
</dbReference>
<dbReference type="PANTHER" id="PTHR33240">
    <property type="entry name" value="OS08G0508500 PROTEIN"/>
    <property type="match status" value="1"/>
</dbReference>
<dbReference type="Gramene" id="C.cajan_02034.t">
    <property type="protein sequence ID" value="C.cajan_02034.t"/>
    <property type="gene ID" value="C.cajan_02034"/>
</dbReference>